<dbReference type="Proteomes" id="UP000663873">
    <property type="component" value="Unassembled WGS sequence"/>
</dbReference>
<comment type="caution">
    <text evidence="1">The sequence shown here is derived from an EMBL/GenBank/DDBJ whole genome shotgun (WGS) entry which is preliminary data.</text>
</comment>
<keyword evidence="2" id="KW-1185">Reference proteome</keyword>
<evidence type="ECO:0000313" key="2">
    <source>
        <dbReference type="Proteomes" id="UP000663873"/>
    </source>
</evidence>
<organism evidence="1 2">
    <name type="scientific">Rotaria socialis</name>
    <dbReference type="NCBI Taxonomy" id="392032"/>
    <lineage>
        <taxon>Eukaryota</taxon>
        <taxon>Metazoa</taxon>
        <taxon>Spiralia</taxon>
        <taxon>Gnathifera</taxon>
        <taxon>Rotifera</taxon>
        <taxon>Eurotatoria</taxon>
        <taxon>Bdelloidea</taxon>
        <taxon>Philodinida</taxon>
        <taxon>Philodinidae</taxon>
        <taxon>Rotaria</taxon>
    </lineage>
</organism>
<dbReference type="InterPro" id="IPR050588">
    <property type="entry name" value="WNK_Ser-Thr_kinase"/>
</dbReference>
<dbReference type="PANTHER" id="PTHR13902">
    <property type="entry name" value="SERINE/THREONINE-PROTEIN KINASE WNK WITH NO LYSINE -RELATED"/>
    <property type="match status" value="1"/>
</dbReference>
<dbReference type="InterPro" id="IPR011009">
    <property type="entry name" value="Kinase-like_dom_sf"/>
</dbReference>
<gene>
    <name evidence="1" type="ORF">UJA718_LOCUS47650</name>
</gene>
<dbReference type="Gene3D" id="3.30.200.20">
    <property type="entry name" value="Phosphorylase Kinase, domain 1"/>
    <property type="match status" value="1"/>
</dbReference>
<name>A0A821XUA7_9BILA</name>
<dbReference type="AlphaFoldDB" id="A0A821XUA7"/>
<evidence type="ECO:0008006" key="3">
    <source>
        <dbReference type="Google" id="ProtNLM"/>
    </source>
</evidence>
<accession>A0A821XUA7</accession>
<proteinExistence type="predicted"/>
<dbReference type="FunFam" id="3.30.200.20:FF:000494">
    <property type="entry name" value="serine/threonine-protein kinase WNK2 isoform X2"/>
    <property type="match status" value="1"/>
</dbReference>
<dbReference type="SUPFAM" id="SSF56112">
    <property type="entry name" value="Protein kinase-like (PK-like)"/>
    <property type="match status" value="1"/>
</dbReference>
<feature type="non-terminal residue" evidence="1">
    <location>
        <position position="1"/>
    </location>
</feature>
<sequence>EEAIGKSPDNRFIKYAKEIGRGAFKTVYRGLDTETSVAVAWCELQDFAQFDKHERARFKEEAE</sequence>
<dbReference type="EMBL" id="CAJOBP010091383">
    <property type="protein sequence ID" value="CAF4948717.1"/>
    <property type="molecule type" value="Genomic_DNA"/>
</dbReference>
<evidence type="ECO:0000313" key="1">
    <source>
        <dbReference type="EMBL" id="CAF4948717.1"/>
    </source>
</evidence>
<feature type="non-terminal residue" evidence="1">
    <location>
        <position position="63"/>
    </location>
</feature>
<reference evidence="1" key="1">
    <citation type="submission" date="2021-02" db="EMBL/GenBank/DDBJ databases">
        <authorList>
            <person name="Nowell W R."/>
        </authorList>
    </citation>
    <scope>NUCLEOTIDE SEQUENCE</scope>
</reference>
<protein>
    <recommendedName>
        <fullName evidence="3">Serine/threonine protein kinase</fullName>
    </recommendedName>
</protein>